<keyword evidence="4" id="KW-1185">Reference proteome</keyword>
<accession>A0A8J2RRB6</accession>
<protein>
    <recommendedName>
        <fullName evidence="2">Fibronectin type-III domain-containing protein</fullName>
    </recommendedName>
</protein>
<feature type="region of interest" description="Disordered" evidence="1">
    <location>
        <begin position="166"/>
        <end position="186"/>
    </location>
</feature>
<evidence type="ECO:0000256" key="1">
    <source>
        <dbReference type="SAM" id="MobiDB-lite"/>
    </source>
</evidence>
<comment type="caution">
    <text evidence="3">The sequence shown here is derived from an EMBL/GenBank/DDBJ whole genome shotgun (WGS) entry which is preliminary data.</text>
</comment>
<dbReference type="SUPFAM" id="SSF49265">
    <property type="entry name" value="Fibronectin type III"/>
    <property type="match status" value="1"/>
</dbReference>
<dbReference type="InterPro" id="IPR003961">
    <property type="entry name" value="FN3_dom"/>
</dbReference>
<dbReference type="PROSITE" id="PS50853">
    <property type="entry name" value="FN3"/>
    <property type="match status" value="1"/>
</dbReference>
<evidence type="ECO:0000313" key="3">
    <source>
        <dbReference type="EMBL" id="CAH0106533.1"/>
    </source>
</evidence>
<dbReference type="Gene3D" id="2.60.40.10">
    <property type="entry name" value="Immunoglobulins"/>
    <property type="match status" value="1"/>
</dbReference>
<organism evidence="3 4">
    <name type="scientific">Daphnia galeata</name>
    <dbReference type="NCBI Taxonomy" id="27404"/>
    <lineage>
        <taxon>Eukaryota</taxon>
        <taxon>Metazoa</taxon>
        <taxon>Ecdysozoa</taxon>
        <taxon>Arthropoda</taxon>
        <taxon>Crustacea</taxon>
        <taxon>Branchiopoda</taxon>
        <taxon>Diplostraca</taxon>
        <taxon>Cladocera</taxon>
        <taxon>Anomopoda</taxon>
        <taxon>Daphniidae</taxon>
        <taxon>Daphnia</taxon>
    </lineage>
</organism>
<dbReference type="InterPro" id="IPR036116">
    <property type="entry name" value="FN3_sf"/>
</dbReference>
<feature type="compositionally biased region" description="Acidic residues" evidence="1">
    <location>
        <begin position="166"/>
        <end position="178"/>
    </location>
</feature>
<dbReference type="InterPro" id="IPR013783">
    <property type="entry name" value="Ig-like_fold"/>
</dbReference>
<feature type="domain" description="Fibronectin type-III" evidence="2">
    <location>
        <begin position="80"/>
        <end position="175"/>
    </location>
</feature>
<gene>
    <name evidence="3" type="ORF">DGAL_LOCUS9688</name>
</gene>
<sequence>MKHYVDSYTKLWWVERDNDEKVPWHMIQRKRKQVLAKIRELTDHVEKNKHLTDQAGNLLKDNLGRLPGPLTNLRIADIQKTSNPSKKNSRSSTIRLEWDYEDLGFPCSFMVEYQLNSDESWAQKKTIKPSGENHLKVNLKNGSVAKFRVAADTCIDRSEFSKVIDAEEPISADEDDATISDKESEC</sequence>
<proteinExistence type="predicted"/>
<reference evidence="3" key="1">
    <citation type="submission" date="2021-11" db="EMBL/GenBank/DDBJ databases">
        <authorList>
            <person name="Schell T."/>
        </authorList>
    </citation>
    <scope>NUCLEOTIDE SEQUENCE</scope>
    <source>
        <strain evidence="3">M5</strain>
    </source>
</reference>
<name>A0A8J2RRB6_9CRUS</name>
<dbReference type="EMBL" id="CAKKLH010000223">
    <property type="protein sequence ID" value="CAH0106533.1"/>
    <property type="molecule type" value="Genomic_DNA"/>
</dbReference>
<evidence type="ECO:0000313" key="4">
    <source>
        <dbReference type="Proteomes" id="UP000789390"/>
    </source>
</evidence>
<dbReference type="AlphaFoldDB" id="A0A8J2RRB6"/>
<evidence type="ECO:0000259" key="2">
    <source>
        <dbReference type="PROSITE" id="PS50853"/>
    </source>
</evidence>
<dbReference type="CDD" id="cd00063">
    <property type="entry name" value="FN3"/>
    <property type="match status" value="1"/>
</dbReference>
<dbReference type="Proteomes" id="UP000789390">
    <property type="component" value="Unassembled WGS sequence"/>
</dbReference>